<dbReference type="OrthoDB" id="2562743at2759"/>
<evidence type="ECO:0000313" key="3">
    <source>
        <dbReference type="EMBL" id="KAG0326615.1"/>
    </source>
</evidence>
<proteinExistence type="predicted"/>
<feature type="region of interest" description="Disordered" evidence="2">
    <location>
        <begin position="32"/>
        <end position="57"/>
    </location>
</feature>
<sequence length="573" mass="62913">MAPPSATQQSSPVAATVSTLRTDADVNSAIDSAASASAPAAPSSATGSPSSTASAFSDRVHAAEHRFTTLTQNIAHFSPLKSRLDKHNVAIERLEIDIKKKTALLQSCQDKLQGSSISLHTSEDAETETILSQQQATKESLDSLNGQLLAAKILHIGLTRQVAQYFGSRSELQALLEEIFNGSTPDHPRKQLLESELQQISADIVQVKEDFEKHRQAKREFKEIRRYVDIWNDAVEKQIASNPKDMTKSFKKFVPFLGHKPPSYIKIADVHMANARAFIPTLEDVGNLSDINMETIANTSSELIIYTAKFKEAYNSLSQALEALHKRSRVLTRKKNQCLEKLFDERCKIVSEELQAHYRSIGESLVGELAMTPGVEDVTLSFPSMGGSNGATGSRQPIHHRHHVENNVESYSSDGSTQGQISQELLFEAEELPSYFQYEQQDAGGSAAAARGTTLHRRAFSLGSPARSSSASSSLSLHSPLLAPITDSPPDYVRDEQYGPVLQSTVITTAAADEDEDAQFRAYHQRYDTRMRQNSDPRARSNLAALATTSVVTTADMPPGYDETRYHTVVDPV</sequence>
<dbReference type="EMBL" id="JAAAIP010000078">
    <property type="protein sequence ID" value="KAG0326615.1"/>
    <property type="molecule type" value="Genomic_DNA"/>
</dbReference>
<organism evidence="3 4">
    <name type="scientific">Dissophora globulifera</name>
    <dbReference type="NCBI Taxonomy" id="979702"/>
    <lineage>
        <taxon>Eukaryota</taxon>
        <taxon>Fungi</taxon>
        <taxon>Fungi incertae sedis</taxon>
        <taxon>Mucoromycota</taxon>
        <taxon>Mortierellomycotina</taxon>
        <taxon>Mortierellomycetes</taxon>
        <taxon>Mortierellales</taxon>
        <taxon>Mortierellaceae</taxon>
        <taxon>Dissophora</taxon>
    </lineage>
</organism>
<evidence type="ECO:0000256" key="1">
    <source>
        <dbReference type="SAM" id="Coils"/>
    </source>
</evidence>
<protein>
    <submittedName>
        <fullName evidence="3">Uncharacterized protein</fullName>
    </submittedName>
</protein>
<feature type="coiled-coil region" evidence="1">
    <location>
        <begin position="190"/>
        <end position="217"/>
    </location>
</feature>
<feature type="coiled-coil region" evidence="1">
    <location>
        <begin position="84"/>
        <end position="111"/>
    </location>
</feature>
<reference evidence="3" key="1">
    <citation type="journal article" date="2020" name="Fungal Divers.">
        <title>Resolving the Mortierellaceae phylogeny through synthesis of multi-gene phylogenetics and phylogenomics.</title>
        <authorList>
            <person name="Vandepol N."/>
            <person name="Liber J."/>
            <person name="Desiro A."/>
            <person name="Na H."/>
            <person name="Kennedy M."/>
            <person name="Barry K."/>
            <person name="Grigoriev I.V."/>
            <person name="Miller A.N."/>
            <person name="O'Donnell K."/>
            <person name="Stajich J.E."/>
            <person name="Bonito G."/>
        </authorList>
    </citation>
    <scope>NUCLEOTIDE SEQUENCE</scope>
    <source>
        <strain evidence="3">REB-010B</strain>
    </source>
</reference>
<name>A0A9P6RTE4_9FUNG</name>
<evidence type="ECO:0000313" key="4">
    <source>
        <dbReference type="Proteomes" id="UP000738325"/>
    </source>
</evidence>
<evidence type="ECO:0000256" key="2">
    <source>
        <dbReference type="SAM" id="MobiDB-lite"/>
    </source>
</evidence>
<feature type="compositionally biased region" description="Low complexity" evidence="2">
    <location>
        <begin position="32"/>
        <end position="55"/>
    </location>
</feature>
<gene>
    <name evidence="3" type="ORF">BGZ99_009287</name>
</gene>
<dbReference type="Proteomes" id="UP000738325">
    <property type="component" value="Unassembled WGS sequence"/>
</dbReference>
<accession>A0A9P6RTE4</accession>
<comment type="caution">
    <text evidence="3">The sequence shown here is derived from an EMBL/GenBank/DDBJ whole genome shotgun (WGS) entry which is preliminary data.</text>
</comment>
<keyword evidence="1" id="KW-0175">Coiled coil</keyword>
<keyword evidence="4" id="KW-1185">Reference proteome</keyword>
<dbReference type="AlphaFoldDB" id="A0A9P6RTE4"/>